<dbReference type="Proteomes" id="UP000054007">
    <property type="component" value="Unassembled WGS sequence"/>
</dbReference>
<dbReference type="AlphaFoldDB" id="A0A0D7B772"/>
<evidence type="ECO:0000313" key="3">
    <source>
        <dbReference type="Proteomes" id="UP000054007"/>
    </source>
</evidence>
<dbReference type="EMBL" id="KN880556">
    <property type="protein sequence ID" value="KIY66398.1"/>
    <property type="molecule type" value="Genomic_DNA"/>
</dbReference>
<feature type="region of interest" description="Disordered" evidence="1">
    <location>
        <begin position="95"/>
        <end position="118"/>
    </location>
</feature>
<keyword evidence="3" id="KW-1185">Reference proteome</keyword>
<evidence type="ECO:0000256" key="1">
    <source>
        <dbReference type="SAM" id="MobiDB-lite"/>
    </source>
</evidence>
<reference evidence="2 3" key="1">
    <citation type="journal article" date="2015" name="Fungal Genet. Biol.">
        <title>Evolution of novel wood decay mechanisms in Agaricales revealed by the genome sequences of Fistulina hepatica and Cylindrobasidium torrendii.</title>
        <authorList>
            <person name="Floudas D."/>
            <person name="Held B.W."/>
            <person name="Riley R."/>
            <person name="Nagy L.G."/>
            <person name="Koehler G."/>
            <person name="Ransdell A.S."/>
            <person name="Younus H."/>
            <person name="Chow J."/>
            <person name="Chiniquy J."/>
            <person name="Lipzen A."/>
            <person name="Tritt A."/>
            <person name="Sun H."/>
            <person name="Haridas S."/>
            <person name="LaButti K."/>
            <person name="Ohm R.A."/>
            <person name="Kues U."/>
            <person name="Blanchette R.A."/>
            <person name="Grigoriev I.V."/>
            <person name="Minto R.E."/>
            <person name="Hibbett D.S."/>
        </authorList>
    </citation>
    <scope>NUCLEOTIDE SEQUENCE [LARGE SCALE GENOMIC DNA]</scope>
    <source>
        <strain evidence="2 3">FP15055 ss-10</strain>
    </source>
</reference>
<proteinExistence type="predicted"/>
<accession>A0A0D7B772</accession>
<sequence>MGVTTRSAARRDSLIPDDISTLNPTTYKDQDPSSMGDMPPPPTSPATNAHWHEFRRMVGPSIRAEFEARGEHLTSKKLRRAISLRWAQMKIHMETKQLSDSLPQNASSSRAADNTHESGDEMVVDVPEASLCPQSAQTSPTSPCPFEFNTEPGLSNIDHDLAEYIQDDDKWIAEFEALVATLPAPWNEELDWGKLLDLSFPNAAPLHDSNPQAGTVDEWSDWYDPKLGTETGIGDSDKEMLGETQEFFDIFM</sequence>
<evidence type="ECO:0000313" key="2">
    <source>
        <dbReference type="EMBL" id="KIY66398.1"/>
    </source>
</evidence>
<feature type="compositionally biased region" description="Polar residues" evidence="1">
    <location>
        <begin position="98"/>
        <end position="112"/>
    </location>
</feature>
<feature type="region of interest" description="Disordered" evidence="1">
    <location>
        <begin position="1"/>
        <end position="47"/>
    </location>
</feature>
<organism evidence="2 3">
    <name type="scientific">Cylindrobasidium torrendii FP15055 ss-10</name>
    <dbReference type="NCBI Taxonomy" id="1314674"/>
    <lineage>
        <taxon>Eukaryota</taxon>
        <taxon>Fungi</taxon>
        <taxon>Dikarya</taxon>
        <taxon>Basidiomycota</taxon>
        <taxon>Agaricomycotina</taxon>
        <taxon>Agaricomycetes</taxon>
        <taxon>Agaricomycetidae</taxon>
        <taxon>Agaricales</taxon>
        <taxon>Marasmiineae</taxon>
        <taxon>Physalacriaceae</taxon>
        <taxon>Cylindrobasidium</taxon>
    </lineage>
</organism>
<gene>
    <name evidence="2" type="ORF">CYLTODRAFT_423484</name>
</gene>
<name>A0A0D7B772_9AGAR</name>
<protein>
    <submittedName>
        <fullName evidence="2">Uncharacterized protein</fullName>
    </submittedName>
</protein>